<name>A0ABD1HXX0_SALDI</name>
<sequence>MTLIKKEDIKAWECLFNKPPENWSKSHFRDFPKCDILLNNHSESFNSYILEARDQPILTIVDRFKATYGYVINPLRDIDDYELSGYLSVQPLPVNPKKGRTQKRRRKTIDEWICKVANDGTKIVANTGQVKGNCSKCRGQGHNKRTCVRQISHGSVREEQREESVSTHARRSKLTVRRMASISQEHQNITSQLPSVEN</sequence>
<dbReference type="AlphaFoldDB" id="A0ABD1HXX0"/>
<proteinExistence type="predicted"/>
<evidence type="ECO:0008006" key="3">
    <source>
        <dbReference type="Google" id="ProtNLM"/>
    </source>
</evidence>
<protein>
    <recommendedName>
        <fullName evidence="3">Transposase</fullName>
    </recommendedName>
</protein>
<reference evidence="1 2" key="1">
    <citation type="submission" date="2024-06" db="EMBL/GenBank/DDBJ databases">
        <title>A chromosome level genome sequence of Diviner's sage (Salvia divinorum).</title>
        <authorList>
            <person name="Ford S.A."/>
            <person name="Ro D.-K."/>
            <person name="Ness R.W."/>
            <person name="Phillips M.A."/>
        </authorList>
    </citation>
    <scope>NUCLEOTIDE SEQUENCE [LARGE SCALE GENOMIC DNA]</scope>
    <source>
        <strain evidence="1">SAF-2024a</strain>
        <tissue evidence="1">Leaf</tissue>
    </source>
</reference>
<evidence type="ECO:0000313" key="1">
    <source>
        <dbReference type="EMBL" id="KAL1559901.1"/>
    </source>
</evidence>
<dbReference type="EMBL" id="JBEAFC010000004">
    <property type="protein sequence ID" value="KAL1559901.1"/>
    <property type="molecule type" value="Genomic_DNA"/>
</dbReference>
<accession>A0ABD1HXX0</accession>
<comment type="caution">
    <text evidence="1">The sequence shown here is derived from an EMBL/GenBank/DDBJ whole genome shotgun (WGS) entry which is preliminary data.</text>
</comment>
<dbReference type="Proteomes" id="UP001567538">
    <property type="component" value="Unassembled WGS sequence"/>
</dbReference>
<evidence type="ECO:0000313" key="2">
    <source>
        <dbReference type="Proteomes" id="UP001567538"/>
    </source>
</evidence>
<gene>
    <name evidence="1" type="ORF">AAHA92_10190</name>
</gene>
<organism evidence="1 2">
    <name type="scientific">Salvia divinorum</name>
    <name type="common">Maria pastora</name>
    <name type="synonym">Diviner's sage</name>
    <dbReference type="NCBI Taxonomy" id="28513"/>
    <lineage>
        <taxon>Eukaryota</taxon>
        <taxon>Viridiplantae</taxon>
        <taxon>Streptophyta</taxon>
        <taxon>Embryophyta</taxon>
        <taxon>Tracheophyta</taxon>
        <taxon>Spermatophyta</taxon>
        <taxon>Magnoliopsida</taxon>
        <taxon>eudicotyledons</taxon>
        <taxon>Gunneridae</taxon>
        <taxon>Pentapetalae</taxon>
        <taxon>asterids</taxon>
        <taxon>lamiids</taxon>
        <taxon>Lamiales</taxon>
        <taxon>Lamiaceae</taxon>
        <taxon>Nepetoideae</taxon>
        <taxon>Mentheae</taxon>
        <taxon>Salviinae</taxon>
        <taxon>Salvia</taxon>
        <taxon>Salvia subgen. Calosphace</taxon>
    </lineage>
</organism>
<keyword evidence="2" id="KW-1185">Reference proteome</keyword>